<dbReference type="SMART" id="SM00271">
    <property type="entry name" value="DnaJ"/>
    <property type="match status" value="1"/>
</dbReference>
<accession>Q11J43</accession>
<proteinExistence type="predicted"/>
<dbReference type="eggNOG" id="COG0484">
    <property type="taxonomic scope" value="Bacteria"/>
</dbReference>
<dbReference type="Gene3D" id="1.10.287.110">
    <property type="entry name" value="DnaJ domain"/>
    <property type="match status" value="1"/>
</dbReference>
<dbReference type="EMBL" id="CP000390">
    <property type="protein sequence ID" value="ABG62582.1"/>
    <property type="molecule type" value="Genomic_DNA"/>
</dbReference>
<feature type="domain" description="J" evidence="2">
    <location>
        <begin position="155"/>
        <end position="209"/>
    </location>
</feature>
<feature type="region of interest" description="Disordered" evidence="1">
    <location>
        <begin position="1"/>
        <end position="23"/>
    </location>
</feature>
<dbReference type="AlphaFoldDB" id="Q11J43"/>
<dbReference type="Pfam" id="PF00226">
    <property type="entry name" value="DnaJ"/>
    <property type="match status" value="1"/>
</dbReference>
<dbReference type="InterPro" id="IPR001623">
    <property type="entry name" value="DnaJ_domain"/>
</dbReference>
<evidence type="ECO:0000259" key="2">
    <source>
        <dbReference type="PROSITE" id="PS50076"/>
    </source>
</evidence>
<dbReference type="PRINTS" id="PR00625">
    <property type="entry name" value="JDOMAIN"/>
</dbReference>
<reference evidence="3" key="1">
    <citation type="submission" date="2006-06" db="EMBL/GenBank/DDBJ databases">
        <title>Complete sequence of chromosome of Chelativorans sp. BNC1.</title>
        <authorList>
            <consortium name="US DOE Joint Genome Institute"/>
            <person name="Copeland A."/>
            <person name="Lucas S."/>
            <person name="Lapidus A."/>
            <person name="Barry K."/>
            <person name="Detter J.C."/>
            <person name="Glavina del Rio T."/>
            <person name="Hammon N."/>
            <person name="Israni S."/>
            <person name="Dalin E."/>
            <person name="Tice H."/>
            <person name="Pitluck S."/>
            <person name="Chertkov O."/>
            <person name="Brettin T."/>
            <person name="Bruce D."/>
            <person name="Han C."/>
            <person name="Tapia R."/>
            <person name="Gilna P."/>
            <person name="Schmutz J."/>
            <person name="Larimer F."/>
            <person name="Land M."/>
            <person name="Hauser L."/>
            <person name="Kyrpides N."/>
            <person name="Mikhailova N."/>
            <person name="Richardson P."/>
        </authorList>
    </citation>
    <scope>NUCLEOTIDE SEQUENCE</scope>
    <source>
        <strain evidence="3">BNC1</strain>
    </source>
</reference>
<dbReference type="PROSITE" id="PS50076">
    <property type="entry name" value="DNAJ_2"/>
    <property type="match status" value="1"/>
</dbReference>
<dbReference type="SUPFAM" id="SSF46565">
    <property type="entry name" value="Chaperone J-domain"/>
    <property type="match status" value="1"/>
</dbReference>
<organism evidence="3">
    <name type="scientific">Chelativorans sp. (strain BNC1)</name>
    <dbReference type="NCBI Taxonomy" id="266779"/>
    <lineage>
        <taxon>Bacteria</taxon>
        <taxon>Pseudomonadati</taxon>
        <taxon>Pseudomonadota</taxon>
        <taxon>Alphaproteobacteria</taxon>
        <taxon>Hyphomicrobiales</taxon>
        <taxon>Phyllobacteriaceae</taxon>
        <taxon>Chelativorans</taxon>
    </lineage>
</organism>
<protein>
    <submittedName>
        <fullName evidence="3">Heat shock protein DnaJ-like protein</fullName>
    </submittedName>
</protein>
<keyword evidence="3" id="KW-0346">Stress response</keyword>
<dbReference type="OrthoDB" id="8440198at2"/>
<name>Q11J43_CHESB</name>
<evidence type="ECO:0000313" key="3">
    <source>
        <dbReference type="EMBL" id="ABG62582.1"/>
    </source>
</evidence>
<dbReference type="CDD" id="cd06257">
    <property type="entry name" value="DnaJ"/>
    <property type="match status" value="1"/>
</dbReference>
<evidence type="ECO:0000256" key="1">
    <source>
        <dbReference type="SAM" id="MobiDB-lite"/>
    </source>
</evidence>
<sequence length="212" mass="23177">MSVSAYPLQWPTGRPRTSPSARQYGRFNKKQHNGRWNETKSLSVADALGRLQDELDRIGARYPVISTNLEPRLDGLPRSGQPEPVDPGVALYFDLKGEPHCLPCDTYTRVADNIAAIAKHIEATRAIERYGVASIREMFAGFAALPPPGGAESQLWWKVLGVEPTASEDQIQAAYRKRAVEFHPDRPGGSAAAMAELNAARDAALRAVRGMA</sequence>
<dbReference type="HOGENOM" id="CLU_112804_0_0_5"/>
<gene>
    <name evidence="3" type="ordered locus">Meso_1186</name>
</gene>
<dbReference type="KEGG" id="mes:Meso_1186"/>
<dbReference type="InterPro" id="IPR036869">
    <property type="entry name" value="J_dom_sf"/>
</dbReference>
<dbReference type="STRING" id="266779.Meso_1186"/>